<comment type="caution">
    <text evidence="5">The sequence shown here is derived from an EMBL/GenBank/DDBJ whole genome shotgun (WGS) entry which is preliminary data.</text>
</comment>
<reference evidence="5 6" key="1">
    <citation type="submission" date="2019-07" db="EMBL/GenBank/DDBJ databases">
        <title>Genomic Encyclopedia of Type Strains, Phase IV (KMG-IV): sequencing the most valuable type-strain genomes for metagenomic binning, comparative biology and taxonomic classification.</title>
        <authorList>
            <person name="Goeker M."/>
        </authorList>
    </citation>
    <scope>NUCLEOTIDE SEQUENCE [LARGE SCALE GENOMIC DNA]</scope>
    <source>
        <strain evidence="5 6">DSM 44831</strain>
    </source>
</reference>
<evidence type="ECO:0000313" key="5">
    <source>
        <dbReference type="EMBL" id="KAF0848285.1"/>
    </source>
</evidence>
<evidence type="ECO:0000256" key="3">
    <source>
        <dbReference type="ARBA" id="ARBA00022490"/>
    </source>
</evidence>
<dbReference type="RefSeq" id="WP_067982114.1">
    <property type="nucleotide sequence ID" value="NZ_VMSD01000002.1"/>
</dbReference>
<dbReference type="Pfam" id="PF14011">
    <property type="entry name" value="ESX-1_EspG"/>
    <property type="match status" value="1"/>
</dbReference>
<dbReference type="Proteomes" id="UP000798951">
    <property type="component" value="Unassembled WGS sequence"/>
</dbReference>
<evidence type="ECO:0000256" key="1">
    <source>
        <dbReference type="ARBA" id="ARBA00004496"/>
    </source>
</evidence>
<comment type="similarity">
    <text evidence="2">Belongs to the EspG family.</text>
</comment>
<dbReference type="EMBL" id="VMSD01000002">
    <property type="protein sequence ID" value="KAF0848285.1"/>
    <property type="molecule type" value="Genomic_DNA"/>
</dbReference>
<keyword evidence="3" id="KW-0963">Cytoplasm</keyword>
<protein>
    <submittedName>
        <fullName evidence="5">ESAT-6 protein secretion system EspG family protein</fullName>
    </submittedName>
</protein>
<evidence type="ECO:0000313" key="6">
    <source>
        <dbReference type="Proteomes" id="UP000798951"/>
    </source>
</evidence>
<keyword evidence="6" id="KW-1185">Reference proteome</keyword>
<sequence>MTTLTTDGLLTLTERLGVQTLPTVLAVWPQWETYDELRQAQAKTLAALESAGSVDDFGEVSPELSDSLVALANPERELVVRVYGGGEIVRMSLVRRGEQHAFAVRRGEHFEITSMWNDGSGAALARPILEALGRCEAAQVVSFSAPAAEIAERLDGATESSDYADAVYALGVQSRDATAYGLAFGSCRSFAEIVAYAHEDGVTTSSPGAVVVYDTAHGRIAAAPGSAPDQRVWSTVTSGTDHRIAQAISGLVDSLPGGSWLPTW</sequence>
<evidence type="ECO:0000256" key="2">
    <source>
        <dbReference type="ARBA" id="ARBA00006411"/>
    </source>
</evidence>
<evidence type="ECO:0000256" key="4">
    <source>
        <dbReference type="ARBA" id="ARBA00023186"/>
    </source>
</evidence>
<dbReference type="InterPro" id="IPR025734">
    <property type="entry name" value="EspG"/>
</dbReference>
<keyword evidence="4" id="KW-0143">Chaperone</keyword>
<proteinExistence type="inferred from homology"/>
<name>A0ABQ6YRT6_9NOCA</name>
<comment type="subcellular location">
    <subcellularLocation>
        <location evidence="1">Cytoplasm</location>
    </subcellularLocation>
</comment>
<organism evidence="5 6">
    <name type="scientific">Nocardia caishijiensis</name>
    <dbReference type="NCBI Taxonomy" id="184756"/>
    <lineage>
        <taxon>Bacteria</taxon>
        <taxon>Bacillati</taxon>
        <taxon>Actinomycetota</taxon>
        <taxon>Actinomycetes</taxon>
        <taxon>Mycobacteriales</taxon>
        <taxon>Nocardiaceae</taxon>
        <taxon>Nocardia</taxon>
    </lineage>
</organism>
<accession>A0ABQ6YRT6</accession>
<gene>
    <name evidence="5" type="ORF">FNL39_102433</name>
</gene>